<evidence type="ECO:0000256" key="9">
    <source>
        <dbReference type="ARBA" id="ARBA00049563"/>
    </source>
</evidence>
<organism evidence="14 15">
    <name type="scientific">Clostridium oryzae</name>
    <dbReference type="NCBI Taxonomy" id="1450648"/>
    <lineage>
        <taxon>Bacteria</taxon>
        <taxon>Bacillati</taxon>
        <taxon>Bacillota</taxon>
        <taxon>Clostridia</taxon>
        <taxon>Eubacteriales</taxon>
        <taxon>Clostridiaceae</taxon>
        <taxon>Clostridium</taxon>
    </lineage>
</organism>
<keyword evidence="7 10" id="KW-0067">ATP-binding</keyword>
<dbReference type="Pfam" id="PF01715">
    <property type="entry name" value="IPPT"/>
    <property type="match status" value="1"/>
</dbReference>
<dbReference type="GO" id="GO:0052381">
    <property type="term" value="F:tRNA dimethylallyltransferase activity"/>
    <property type="evidence" value="ECO:0007669"/>
    <property type="project" value="UniProtKB-UniRule"/>
</dbReference>
<evidence type="ECO:0000313" key="14">
    <source>
        <dbReference type="EMBL" id="OPJ56587.1"/>
    </source>
</evidence>
<evidence type="ECO:0000256" key="3">
    <source>
        <dbReference type="ARBA" id="ARBA00005842"/>
    </source>
</evidence>
<keyword evidence="8 10" id="KW-0460">Magnesium</keyword>
<comment type="similarity">
    <text evidence="3 10 13">Belongs to the IPP transferase family.</text>
</comment>
<dbReference type="InterPro" id="IPR027417">
    <property type="entry name" value="P-loop_NTPase"/>
</dbReference>
<keyword evidence="15" id="KW-1185">Reference proteome</keyword>
<dbReference type="EC" id="2.5.1.75" evidence="10"/>
<keyword evidence="5 10" id="KW-0819">tRNA processing</keyword>
<feature type="binding site" evidence="10">
    <location>
        <begin position="12"/>
        <end position="17"/>
    </location>
    <ligand>
        <name>substrate</name>
    </ligand>
</feature>
<feature type="region of interest" description="Interaction with substrate tRNA" evidence="10">
    <location>
        <begin position="35"/>
        <end position="38"/>
    </location>
</feature>
<feature type="binding site" evidence="10">
    <location>
        <begin position="10"/>
        <end position="17"/>
    </location>
    <ligand>
        <name>ATP</name>
        <dbReference type="ChEBI" id="CHEBI:30616"/>
    </ligand>
</feature>
<dbReference type="RefSeq" id="WP_079428317.1">
    <property type="nucleotide sequence ID" value="NZ_MZGV01000095.1"/>
</dbReference>
<dbReference type="NCBIfam" id="TIGR00174">
    <property type="entry name" value="miaA"/>
    <property type="match status" value="1"/>
</dbReference>
<dbReference type="GO" id="GO:0006400">
    <property type="term" value="P:tRNA modification"/>
    <property type="evidence" value="ECO:0007669"/>
    <property type="project" value="TreeGrafter"/>
</dbReference>
<evidence type="ECO:0000256" key="1">
    <source>
        <dbReference type="ARBA" id="ARBA00001946"/>
    </source>
</evidence>
<proteinExistence type="inferred from homology"/>
<evidence type="ECO:0000256" key="12">
    <source>
        <dbReference type="RuleBase" id="RU003784"/>
    </source>
</evidence>
<evidence type="ECO:0000256" key="8">
    <source>
        <dbReference type="ARBA" id="ARBA00022842"/>
    </source>
</evidence>
<dbReference type="InterPro" id="IPR039657">
    <property type="entry name" value="Dimethylallyltransferase"/>
</dbReference>
<dbReference type="FunFam" id="1.10.20.140:FF:000001">
    <property type="entry name" value="tRNA dimethylallyltransferase"/>
    <property type="match status" value="1"/>
</dbReference>
<dbReference type="STRING" id="1450648.CLORY_42660"/>
<evidence type="ECO:0000256" key="10">
    <source>
        <dbReference type="HAMAP-Rule" id="MF_00185"/>
    </source>
</evidence>
<comment type="function">
    <text evidence="2 10 12">Catalyzes the transfer of a dimethylallyl group onto the adenine at position 37 in tRNAs that read codons beginning with uridine, leading to the formation of N6-(dimethylallyl)adenosine (i(6)A).</text>
</comment>
<evidence type="ECO:0000256" key="2">
    <source>
        <dbReference type="ARBA" id="ARBA00003213"/>
    </source>
</evidence>
<evidence type="ECO:0000256" key="13">
    <source>
        <dbReference type="RuleBase" id="RU003785"/>
    </source>
</evidence>
<comment type="catalytic activity">
    <reaction evidence="9 10 11">
        <text>adenosine(37) in tRNA + dimethylallyl diphosphate = N(6)-dimethylallyladenosine(37) in tRNA + diphosphate</text>
        <dbReference type="Rhea" id="RHEA:26482"/>
        <dbReference type="Rhea" id="RHEA-COMP:10162"/>
        <dbReference type="Rhea" id="RHEA-COMP:10375"/>
        <dbReference type="ChEBI" id="CHEBI:33019"/>
        <dbReference type="ChEBI" id="CHEBI:57623"/>
        <dbReference type="ChEBI" id="CHEBI:74411"/>
        <dbReference type="ChEBI" id="CHEBI:74415"/>
        <dbReference type="EC" id="2.5.1.75"/>
    </reaction>
</comment>
<comment type="subunit">
    <text evidence="10">Monomer.</text>
</comment>
<dbReference type="PANTHER" id="PTHR11088:SF60">
    <property type="entry name" value="TRNA DIMETHYLALLYLTRANSFERASE"/>
    <property type="match status" value="1"/>
</dbReference>
<dbReference type="AlphaFoldDB" id="A0A1V4IAP2"/>
<keyword evidence="4 10" id="KW-0808">Transferase</keyword>
<comment type="cofactor">
    <cofactor evidence="1 10">
        <name>Mg(2+)</name>
        <dbReference type="ChEBI" id="CHEBI:18420"/>
    </cofactor>
</comment>
<sequence length="308" mass="35071">MKPKIIIIAGPTAVGKTAASVELATMLHTEIISADSMQIYKGMDIGSAKVTKNEMNGIKHHLINVIDPKDSFTVAEYKVLADEAINHISAMGNIPIIVGGTGLYIDSLIYNYDFTDANKDSEYRKYLENLAAEKGNLYLFEMLEKVDKVSAVKLHPNNVKRVIRALEVFHVTGKSFSKFALSEEDKYKSKFDYKYFVLAMDREILYQRINMRVDLMVENGLIEEVRKLKALGCTTDMQSMKGIGYKELLYYLNGDLSLGEAVEMIKKGSRNYAKRQLTWFRHNPNTIWIDRAEQSDKEVLDFILNKLQ</sequence>
<dbReference type="HAMAP" id="MF_00185">
    <property type="entry name" value="IPP_trans"/>
    <property type="match status" value="1"/>
</dbReference>
<dbReference type="PANTHER" id="PTHR11088">
    <property type="entry name" value="TRNA DIMETHYLALLYLTRANSFERASE"/>
    <property type="match status" value="1"/>
</dbReference>
<evidence type="ECO:0000313" key="15">
    <source>
        <dbReference type="Proteomes" id="UP000190080"/>
    </source>
</evidence>
<protein>
    <recommendedName>
        <fullName evidence="10">tRNA dimethylallyltransferase</fullName>
        <ecNumber evidence="10">2.5.1.75</ecNumber>
    </recommendedName>
    <alternativeName>
        <fullName evidence="10">Dimethylallyl diphosphate:tRNA dimethylallyltransferase</fullName>
        <shortName evidence="10">DMAPP:tRNA dimethylallyltransferase</shortName>
        <shortName evidence="10">DMATase</shortName>
    </alternativeName>
    <alternativeName>
        <fullName evidence="10">Isopentenyl-diphosphate:tRNA isopentenyltransferase</fullName>
        <shortName evidence="10">IPP transferase</shortName>
        <shortName evidence="10">IPPT</shortName>
        <shortName evidence="10">IPTase</shortName>
    </alternativeName>
</protein>
<dbReference type="Proteomes" id="UP000190080">
    <property type="component" value="Unassembled WGS sequence"/>
</dbReference>
<accession>A0A1V4IAP2</accession>
<dbReference type="SUPFAM" id="SSF52540">
    <property type="entry name" value="P-loop containing nucleoside triphosphate hydrolases"/>
    <property type="match status" value="2"/>
</dbReference>
<dbReference type="InterPro" id="IPR018022">
    <property type="entry name" value="IPT"/>
</dbReference>
<evidence type="ECO:0000256" key="5">
    <source>
        <dbReference type="ARBA" id="ARBA00022694"/>
    </source>
</evidence>
<keyword evidence="6 10" id="KW-0547">Nucleotide-binding</keyword>
<comment type="caution">
    <text evidence="10">Lacks conserved residue(s) required for the propagation of feature annotation.</text>
</comment>
<feature type="site" description="Interaction with substrate tRNA" evidence="10">
    <location>
        <position position="101"/>
    </location>
</feature>
<evidence type="ECO:0000256" key="4">
    <source>
        <dbReference type="ARBA" id="ARBA00022679"/>
    </source>
</evidence>
<evidence type="ECO:0000256" key="6">
    <source>
        <dbReference type="ARBA" id="ARBA00022741"/>
    </source>
</evidence>
<dbReference type="GO" id="GO:0005524">
    <property type="term" value="F:ATP binding"/>
    <property type="evidence" value="ECO:0007669"/>
    <property type="project" value="UniProtKB-UniRule"/>
</dbReference>
<evidence type="ECO:0000256" key="11">
    <source>
        <dbReference type="RuleBase" id="RU003783"/>
    </source>
</evidence>
<gene>
    <name evidence="14" type="primary">miaA_2</name>
    <name evidence="10" type="synonym">miaA</name>
    <name evidence="14" type="ORF">CLORY_42660</name>
</gene>
<dbReference type="Gene3D" id="3.40.50.300">
    <property type="entry name" value="P-loop containing nucleotide triphosphate hydrolases"/>
    <property type="match status" value="1"/>
</dbReference>
<comment type="caution">
    <text evidence="14">The sequence shown here is derived from an EMBL/GenBank/DDBJ whole genome shotgun (WGS) entry which is preliminary data.</text>
</comment>
<dbReference type="EMBL" id="MZGV01000095">
    <property type="protein sequence ID" value="OPJ56587.1"/>
    <property type="molecule type" value="Genomic_DNA"/>
</dbReference>
<name>A0A1V4IAP2_9CLOT</name>
<evidence type="ECO:0000256" key="7">
    <source>
        <dbReference type="ARBA" id="ARBA00022840"/>
    </source>
</evidence>
<dbReference type="OrthoDB" id="9776390at2"/>
<dbReference type="Gene3D" id="1.10.20.140">
    <property type="match status" value="1"/>
</dbReference>
<feature type="site" description="Interaction with substrate tRNA" evidence="10">
    <location>
        <position position="124"/>
    </location>
</feature>
<reference evidence="14 15" key="1">
    <citation type="submission" date="2017-03" db="EMBL/GenBank/DDBJ databases">
        <title>Genome sequence of Clostridium oryzae DSM 28571.</title>
        <authorList>
            <person name="Poehlein A."/>
            <person name="Daniel R."/>
        </authorList>
    </citation>
    <scope>NUCLEOTIDE SEQUENCE [LARGE SCALE GENOMIC DNA]</scope>
    <source>
        <strain evidence="14 15">DSM 28571</strain>
    </source>
</reference>